<name>A0ABW1SFN7_9LACO</name>
<dbReference type="PROSITE" id="PS51257">
    <property type="entry name" value="PROKAR_LIPOPROTEIN"/>
    <property type="match status" value="1"/>
</dbReference>
<dbReference type="Proteomes" id="UP001596171">
    <property type="component" value="Unassembled WGS sequence"/>
</dbReference>
<keyword evidence="5" id="KW-1185">Reference proteome</keyword>
<dbReference type="Pfam" id="PF12773">
    <property type="entry name" value="DZR"/>
    <property type="match status" value="1"/>
</dbReference>
<dbReference type="RefSeq" id="WP_137616128.1">
    <property type="nucleotide sequence ID" value="NZ_BJDI01000007.1"/>
</dbReference>
<gene>
    <name evidence="4" type="ORF">ACFP1L_00420</name>
</gene>
<evidence type="ECO:0000313" key="5">
    <source>
        <dbReference type="Proteomes" id="UP001596171"/>
    </source>
</evidence>
<dbReference type="EMBL" id="JBHSSE010000002">
    <property type="protein sequence ID" value="MFC6200354.1"/>
    <property type="molecule type" value="Genomic_DNA"/>
</dbReference>
<accession>A0ABW1SFN7</accession>
<proteinExistence type="predicted"/>
<keyword evidence="2" id="KW-0472">Membrane</keyword>
<protein>
    <submittedName>
        <fullName evidence="4">Zinc ribbon domain-containing protein</fullName>
    </submittedName>
</protein>
<evidence type="ECO:0000313" key="4">
    <source>
        <dbReference type="EMBL" id="MFC6200354.1"/>
    </source>
</evidence>
<feature type="region of interest" description="Disordered" evidence="1">
    <location>
        <begin position="217"/>
        <end position="237"/>
    </location>
</feature>
<keyword evidence="2" id="KW-1133">Transmembrane helix</keyword>
<evidence type="ECO:0000256" key="1">
    <source>
        <dbReference type="SAM" id="MobiDB-lite"/>
    </source>
</evidence>
<reference evidence="5" key="1">
    <citation type="journal article" date="2019" name="Int. J. Syst. Evol. Microbiol.">
        <title>The Global Catalogue of Microorganisms (GCM) 10K type strain sequencing project: providing services to taxonomists for standard genome sequencing and annotation.</title>
        <authorList>
            <consortium name="The Broad Institute Genomics Platform"/>
            <consortium name="The Broad Institute Genome Sequencing Center for Infectious Disease"/>
            <person name="Wu L."/>
            <person name="Ma J."/>
        </authorList>
    </citation>
    <scope>NUCLEOTIDE SEQUENCE [LARGE SCALE GENOMIC DNA]</scope>
    <source>
        <strain evidence="5">CCM 8930</strain>
    </source>
</reference>
<evidence type="ECO:0000256" key="2">
    <source>
        <dbReference type="SAM" id="Phobius"/>
    </source>
</evidence>
<sequence>MRQCPNCGTFNLQAAQFCETCGTTLQNQPVVQACPQCGQPVPVENRFCENCGYHFGPQPPVQSEMVIPAKSKRPLWPKLLVGIIASLIILGGGYGWFQYQQAQTTARNEQREAAEQASRKRESAVASTKAASSSLAAAQSEATADSITAKASSMSASSESVAALARSMRGALITDFDCEPKEVAKVPDKEIVADTHASENAGEDIAGFYQRVKAHHPAIGGSLTATTDADDDETDEE</sequence>
<dbReference type="InterPro" id="IPR025874">
    <property type="entry name" value="DZR"/>
</dbReference>
<organism evidence="4 5">
    <name type="scientific">Lactiplantibacillus nangangensis</name>
    <dbReference type="NCBI Taxonomy" id="2559917"/>
    <lineage>
        <taxon>Bacteria</taxon>
        <taxon>Bacillati</taxon>
        <taxon>Bacillota</taxon>
        <taxon>Bacilli</taxon>
        <taxon>Lactobacillales</taxon>
        <taxon>Lactobacillaceae</taxon>
        <taxon>Lactiplantibacillus</taxon>
    </lineage>
</organism>
<keyword evidence="2" id="KW-0812">Transmembrane</keyword>
<evidence type="ECO:0000259" key="3">
    <source>
        <dbReference type="Pfam" id="PF12773"/>
    </source>
</evidence>
<feature type="domain" description="DZANK-type" evidence="3">
    <location>
        <begin position="4"/>
        <end position="52"/>
    </location>
</feature>
<feature type="transmembrane region" description="Helical" evidence="2">
    <location>
        <begin position="79"/>
        <end position="97"/>
    </location>
</feature>
<comment type="caution">
    <text evidence="4">The sequence shown here is derived from an EMBL/GenBank/DDBJ whole genome shotgun (WGS) entry which is preliminary data.</text>
</comment>
<feature type="compositionally biased region" description="Acidic residues" evidence="1">
    <location>
        <begin position="228"/>
        <end position="237"/>
    </location>
</feature>